<evidence type="ECO:0000313" key="2">
    <source>
        <dbReference type="EMBL" id="MBC5783101.1"/>
    </source>
</evidence>
<feature type="transmembrane region" description="Helical" evidence="1">
    <location>
        <begin position="149"/>
        <end position="167"/>
    </location>
</feature>
<feature type="transmembrane region" description="Helical" evidence="1">
    <location>
        <begin position="94"/>
        <end position="114"/>
    </location>
</feature>
<accession>A0A923SAT0</accession>
<dbReference type="EMBL" id="JACORT010000003">
    <property type="protein sequence ID" value="MBC5783101.1"/>
    <property type="molecule type" value="Genomic_DNA"/>
</dbReference>
<feature type="transmembrane region" description="Helical" evidence="1">
    <location>
        <begin position="235"/>
        <end position="261"/>
    </location>
</feature>
<comment type="caution">
    <text evidence="2">The sequence shown here is derived from an EMBL/GenBank/DDBJ whole genome shotgun (WGS) entry which is preliminary data.</text>
</comment>
<gene>
    <name evidence="2" type="ORF">H8N03_09115</name>
</gene>
<sequence>MNARRLVGALLLACVAASLLAGITGGLLRVGIAATDAPWLGRAALAHAALMMCGFMGTVIGIERAVAAKRRLAWAPPLLSGAAGLLLLRGVDTAAGILLVAAGIAFIAVNVLLLRRQRAPHTMLLLASACAWAVGNLLFAAGAASTAVLPWWFAFLVITVAAERLEMTRLMRRRPAAQPALAVILALVLLGAGASAFTPAAGGALFGSAIFALALWLFTFDIARRTVRAQGLPRYMAVCLLGGYAWLAAGGVAWAATALGWPARDLALHALGLGFLVSMILGHAPVILPAIARVKLLFGNFFYLPLAALHASLLLRLGAGFLDFGARRTGALFNALSIALFALTVLGAAFAWRRRHGGRPSGSPP</sequence>
<name>A0A923SAT0_9BURK</name>
<feature type="transmembrane region" description="Helical" evidence="1">
    <location>
        <begin position="72"/>
        <end position="88"/>
    </location>
</feature>
<feature type="transmembrane region" description="Helical" evidence="1">
    <location>
        <begin position="267"/>
        <end position="288"/>
    </location>
</feature>
<keyword evidence="1" id="KW-1133">Transmembrane helix</keyword>
<feature type="transmembrane region" description="Helical" evidence="1">
    <location>
        <begin position="179"/>
        <end position="198"/>
    </location>
</feature>
<protein>
    <recommendedName>
        <fullName evidence="4">NnrS family protein</fullName>
    </recommendedName>
</protein>
<reference evidence="2" key="1">
    <citation type="submission" date="2020-08" db="EMBL/GenBank/DDBJ databases">
        <title>Ramlibacter sp. USB13 16S ribosomal RNA gene genome sequencing and assembly.</title>
        <authorList>
            <person name="Kang M."/>
        </authorList>
    </citation>
    <scope>NUCLEOTIDE SEQUENCE</scope>
    <source>
        <strain evidence="2">USB13</strain>
    </source>
</reference>
<dbReference type="Proteomes" id="UP000608513">
    <property type="component" value="Unassembled WGS sequence"/>
</dbReference>
<dbReference type="RefSeq" id="WP_187075854.1">
    <property type="nucleotide sequence ID" value="NZ_JACORT010000003.1"/>
</dbReference>
<keyword evidence="1" id="KW-0472">Membrane</keyword>
<feature type="transmembrane region" description="Helical" evidence="1">
    <location>
        <begin position="300"/>
        <end position="319"/>
    </location>
</feature>
<feature type="transmembrane region" description="Helical" evidence="1">
    <location>
        <begin position="39"/>
        <end position="60"/>
    </location>
</feature>
<feature type="transmembrane region" description="Helical" evidence="1">
    <location>
        <begin position="204"/>
        <end position="223"/>
    </location>
</feature>
<evidence type="ECO:0000256" key="1">
    <source>
        <dbReference type="SAM" id="Phobius"/>
    </source>
</evidence>
<evidence type="ECO:0000313" key="3">
    <source>
        <dbReference type="Proteomes" id="UP000608513"/>
    </source>
</evidence>
<feature type="transmembrane region" description="Helical" evidence="1">
    <location>
        <begin position="331"/>
        <end position="352"/>
    </location>
</feature>
<dbReference type="AlphaFoldDB" id="A0A923SAT0"/>
<keyword evidence="1" id="KW-0812">Transmembrane</keyword>
<proteinExistence type="predicted"/>
<evidence type="ECO:0008006" key="4">
    <source>
        <dbReference type="Google" id="ProtNLM"/>
    </source>
</evidence>
<organism evidence="2 3">
    <name type="scientific">Ramlibacter cellulosilyticus</name>
    <dbReference type="NCBI Taxonomy" id="2764187"/>
    <lineage>
        <taxon>Bacteria</taxon>
        <taxon>Pseudomonadati</taxon>
        <taxon>Pseudomonadota</taxon>
        <taxon>Betaproteobacteria</taxon>
        <taxon>Burkholderiales</taxon>
        <taxon>Comamonadaceae</taxon>
        <taxon>Ramlibacter</taxon>
    </lineage>
</organism>
<keyword evidence="3" id="KW-1185">Reference proteome</keyword>
<feature type="transmembrane region" description="Helical" evidence="1">
    <location>
        <begin position="123"/>
        <end position="143"/>
    </location>
</feature>